<feature type="chain" id="PRO_5034800782" evidence="1">
    <location>
        <begin position="20"/>
        <end position="330"/>
    </location>
</feature>
<dbReference type="Proteomes" id="UP000664203">
    <property type="component" value="Unassembled WGS sequence"/>
</dbReference>
<protein>
    <submittedName>
        <fullName evidence="2">Uncharacterized protein</fullName>
    </submittedName>
</protein>
<dbReference type="EMBL" id="CAJPDR010000918">
    <property type="protein sequence ID" value="CAF9943192.1"/>
    <property type="molecule type" value="Genomic_DNA"/>
</dbReference>
<reference evidence="2" key="1">
    <citation type="submission" date="2021-03" db="EMBL/GenBank/DDBJ databases">
        <authorList>
            <person name="Tagirdzhanova G."/>
        </authorList>
    </citation>
    <scope>NUCLEOTIDE SEQUENCE</scope>
</reference>
<name>A0A8H3J9B8_9LECA</name>
<feature type="signal peptide" evidence="1">
    <location>
        <begin position="1"/>
        <end position="19"/>
    </location>
</feature>
<accession>A0A8H3J9B8</accession>
<sequence>MYPIPQPQIWLIFPLIIRALVLQRIPYRELNFTELSLLPSQSSSIDDLNQTSLSPDLDISANKPAVFCDATRYGRGLVAADCRDAITGIKRNKQRVRFGERSADPGTWDVGLPSRQIGVQGLCTVQLEFKPGRSSAIATSLDVSEAAIAVLGTCVGGTGINTGGLAIDIGGDNNLGVALVPYEPHVQCVDGSIGPPGSTIPPLISCNAIVGLMFATKDVVSFGKQGSGATNIVPGVDASPDHLCVLEIDTTGPEENVSWYDIWAAAVAVNGMCVRMGMTGKATGLGGNGNLFITMWSPSSASGGSVPLGNATLLRGATTLEVSNVLWSMA</sequence>
<comment type="caution">
    <text evidence="2">The sequence shown here is derived from an EMBL/GenBank/DDBJ whole genome shotgun (WGS) entry which is preliminary data.</text>
</comment>
<dbReference type="AlphaFoldDB" id="A0A8H3J9B8"/>
<dbReference type="OrthoDB" id="5328363at2759"/>
<proteinExistence type="predicted"/>
<keyword evidence="3" id="KW-1185">Reference proteome</keyword>
<gene>
    <name evidence="2" type="ORF">ALECFALPRED_010778</name>
</gene>
<evidence type="ECO:0000256" key="1">
    <source>
        <dbReference type="SAM" id="SignalP"/>
    </source>
</evidence>
<evidence type="ECO:0000313" key="2">
    <source>
        <dbReference type="EMBL" id="CAF9943192.1"/>
    </source>
</evidence>
<evidence type="ECO:0000313" key="3">
    <source>
        <dbReference type="Proteomes" id="UP000664203"/>
    </source>
</evidence>
<organism evidence="2 3">
    <name type="scientific">Alectoria fallacina</name>
    <dbReference type="NCBI Taxonomy" id="1903189"/>
    <lineage>
        <taxon>Eukaryota</taxon>
        <taxon>Fungi</taxon>
        <taxon>Dikarya</taxon>
        <taxon>Ascomycota</taxon>
        <taxon>Pezizomycotina</taxon>
        <taxon>Lecanoromycetes</taxon>
        <taxon>OSLEUM clade</taxon>
        <taxon>Lecanoromycetidae</taxon>
        <taxon>Lecanorales</taxon>
        <taxon>Lecanorineae</taxon>
        <taxon>Parmeliaceae</taxon>
        <taxon>Alectoria</taxon>
    </lineage>
</organism>
<keyword evidence="1" id="KW-0732">Signal</keyword>